<dbReference type="Proteomes" id="UP001163321">
    <property type="component" value="Chromosome 12"/>
</dbReference>
<name>A0ACC0WL11_9STRA</name>
<protein>
    <submittedName>
        <fullName evidence="1">Uncharacterized protein</fullName>
    </submittedName>
</protein>
<keyword evidence="2" id="KW-1185">Reference proteome</keyword>
<organism evidence="1 2">
    <name type="scientific">Peronosclerospora sorghi</name>
    <dbReference type="NCBI Taxonomy" id="230839"/>
    <lineage>
        <taxon>Eukaryota</taxon>
        <taxon>Sar</taxon>
        <taxon>Stramenopiles</taxon>
        <taxon>Oomycota</taxon>
        <taxon>Peronosporomycetes</taxon>
        <taxon>Peronosporales</taxon>
        <taxon>Peronosporaceae</taxon>
        <taxon>Peronosclerospora</taxon>
    </lineage>
</organism>
<comment type="caution">
    <text evidence="1">The sequence shown here is derived from an EMBL/GenBank/DDBJ whole genome shotgun (WGS) entry which is preliminary data.</text>
</comment>
<dbReference type="EMBL" id="CM047591">
    <property type="protein sequence ID" value="KAI9918709.1"/>
    <property type="molecule type" value="Genomic_DNA"/>
</dbReference>
<evidence type="ECO:0000313" key="2">
    <source>
        <dbReference type="Proteomes" id="UP001163321"/>
    </source>
</evidence>
<reference evidence="1 2" key="1">
    <citation type="journal article" date="2022" name="bioRxiv">
        <title>The genome of the oomycete Peronosclerospora sorghi, a cosmopolitan pathogen of maize and sorghum, is inflated with dispersed pseudogenes.</title>
        <authorList>
            <person name="Fletcher K."/>
            <person name="Martin F."/>
            <person name="Isakeit T."/>
            <person name="Cavanaugh K."/>
            <person name="Magill C."/>
            <person name="Michelmore R."/>
        </authorList>
    </citation>
    <scope>NUCLEOTIDE SEQUENCE [LARGE SCALE GENOMIC DNA]</scope>
    <source>
        <strain evidence="1">P6</strain>
    </source>
</reference>
<sequence length="114" mass="12885">MKCGSASAPSQAMWLGSSQPLSHGLTLCPRLMSNGFPRVKPLDNAAIVPENIPLDLEMCKFHEFFLYNLSENNLKTILEYVNNVLRGVRKNLDSQAVIKLTRIQYLRCLLDLHL</sequence>
<proteinExistence type="predicted"/>
<accession>A0ACC0WL11</accession>
<evidence type="ECO:0000313" key="1">
    <source>
        <dbReference type="EMBL" id="KAI9918709.1"/>
    </source>
</evidence>
<gene>
    <name evidence="1" type="ORF">PsorP6_012152</name>
</gene>